<evidence type="ECO:0000256" key="8">
    <source>
        <dbReference type="ARBA" id="ARBA00023014"/>
    </source>
</evidence>
<reference evidence="13 14" key="1">
    <citation type="journal article" date="2007" name="Genome Res.">
        <title>Genome characteristics of facultatively symbiotic Frankia sp. strains reflect host range and host plant biogeography.</title>
        <authorList>
            <person name="Normand P."/>
            <person name="Lapierre P."/>
            <person name="Tisa L.S."/>
            <person name="Gogarten J.P."/>
            <person name="Alloisio N."/>
            <person name="Bagnarol E."/>
            <person name="Bassi C.A."/>
            <person name="Berry A.M."/>
            <person name="Bickhart D.M."/>
            <person name="Choisne N."/>
            <person name="Couloux A."/>
            <person name="Cournoyer B."/>
            <person name="Cruveiller S."/>
            <person name="Daubin V."/>
            <person name="Demange N."/>
            <person name="Francino M.P."/>
            <person name="Goltsman E."/>
            <person name="Huang Y."/>
            <person name="Kopp O.R."/>
            <person name="Labarre L."/>
            <person name="Lapidus A."/>
            <person name="Lavire C."/>
            <person name="Marechal J."/>
            <person name="Martinez M."/>
            <person name="Mastronunzio J.E."/>
            <person name="Mullin B.C."/>
            <person name="Niemann J."/>
            <person name="Pujic P."/>
            <person name="Rawnsley T."/>
            <person name="Rouy Z."/>
            <person name="Schenowitz C."/>
            <person name="Sellstedt A."/>
            <person name="Tavares F."/>
            <person name="Tomkins J.P."/>
            <person name="Vallenet D."/>
            <person name="Valverde C."/>
            <person name="Wall L.G."/>
            <person name="Wang Y."/>
            <person name="Medigue C."/>
            <person name="Benson D.R."/>
        </authorList>
    </citation>
    <scope>NUCLEOTIDE SEQUENCE [LARGE SCALE GENOMIC DNA]</scope>
    <source>
        <strain evidence="14">DSM 45818 / CECT 9043 / CcI3</strain>
    </source>
</reference>
<dbReference type="SUPFAM" id="SSF53383">
    <property type="entry name" value="PLP-dependent transferases"/>
    <property type="match status" value="1"/>
</dbReference>
<dbReference type="PANTHER" id="PTHR11601">
    <property type="entry name" value="CYSTEINE DESULFURYLASE FAMILY MEMBER"/>
    <property type="match status" value="1"/>
</dbReference>
<dbReference type="GO" id="GO:0008483">
    <property type="term" value="F:transaminase activity"/>
    <property type="evidence" value="ECO:0007669"/>
    <property type="project" value="UniProtKB-KW"/>
</dbReference>
<dbReference type="PROSITE" id="PS00595">
    <property type="entry name" value="AA_TRANSFER_CLASS_5"/>
    <property type="match status" value="1"/>
</dbReference>
<dbReference type="InterPro" id="IPR016454">
    <property type="entry name" value="Cysteine_dSase"/>
</dbReference>
<dbReference type="KEGG" id="fra:Francci3_3118"/>
<dbReference type="Gene3D" id="3.90.1150.10">
    <property type="entry name" value="Aspartate Aminotransferase, domain 1"/>
    <property type="match status" value="1"/>
</dbReference>
<proteinExistence type="inferred from homology"/>
<evidence type="ECO:0000259" key="12">
    <source>
        <dbReference type="Pfam" id="PF00266"/>
    </source>
</evidence>
<name>Q2J8B7_FRACC</name>
<dbReference type="InterPro" id="IPR015422">
    <property type="entry name" value="PyrdxlP-dep_Trfase_small"/>
</dbReference>
<dbReference type="Gene3D" id="3.40.640.10">
    <property type="entry name" value="Type I PLP-dependent aspartate aminotransferase-like (Major domain)"/>
    <property type="match status" value="1"/>
</dbReference>
<dbReference type="GO" id="GO:0051536">
    <property type="term" value="F:iron-sulfur cluster binding"/>
    <property type="evidence" value="ECO:0007669"/>
    <property type="project" value="UniProtKB-KW"/>
</dbReference>
<dbReference type="GO" id="GO:0046872">
    <property type="term" value="F:metal ion binding"/>
    <property type="evidence" value="ECO:0007669"/>
    <property type="project" value="UniProtKB-KW"/>
</dbReference>
<dbReference type="GO" id="GO:0031071">
    <property type="term" value="F:cysteine desulfurase activity"/>
    <property type="evidence" value="ECO:0007669"/>
    <property type="project" value="UniProtKB-EC"/>
</dbReference>
<dbReference type="PIRSF" id="PIRSF005572">
    <property type="entry name" value="NifS"/>
    <property type="match status" value="1"/>
</dbReference>
<dbReference type="InterPro" id="IPR015424">
    <property type="entry name" value="PyrdxlP-dep_Trfase"/>
</dbReference>
<dbReference type="PhylomeDB" id="Q2J8B7"/>
<feature type="region of interest" description="Disordered" evidence="11">
    <location>
        <begin position="26"/>
        <end position="51"/>
    </location>
</feature>
<protein>
    <recommendedName>
        <fullName evidence="3">cysteine desulfurase</fullName>
        <ecNumber evidence="3">2.8.1.7</ecNumber>
    </recommendedName>
</protein>
<accession>Q2J8B7</accession>
<dbReference type="EC" id="2.8.1.7" evidence="3"/>
<dbReference type="EMBL" id="CP000249">
    <property type="protein sequence ID" value="ABD12475.1"/>
    <property type="molecule type" value="Genomic_DNA"/>
</dbReference>
<comment type="catalytic activity">
    <reaction evidence="9">
        <text>(sulfur carrier)-H + L-cysteine = (sulfur carrier)-SH + L-alanine</text>
        <dbReference type="Rhea" id="RHEA:43892"/>
        <dbReference type="Rhea" id="RHEA-COMP:14737"/>
        <dbReference type="Rhea" id="RHEA-COMP:14739"/>
        <dbReference type="ChEBI" id="CHEBI:29917"/>
        <dbReference type="ChEBI" id="CHEBI:35235"/>
        <dbReference type="ChEBI" id="CHEBI:57972"/>
        <dbReference type="ChEBI" id="CHEBI:64428"/>
        <dbReference type="EC" id="2.8.1.7"/>
    </reaction>
</comment>
<dbReference type="InterPro" id="IPR000192">
    <property type="entry name" value="Aminotrans_V_dom"/>
</dbReference>
<dbReference type="HOGENOM" id="CLU_003433_0_0_11"/>
<comment type="similarity">
    <text evidence="2">Belongs to the class-V pyridoxal-phosphate-dependent aminotransferase family. NifS/IscS subfamily.</text>
</comment>
<keyword evidence="4" id="KW-0808">Transferase</keyword>
<dbReference type="AlphaFoldDB" id="Q2J8B7"/>
<evidence type="ECO:0000256" key="9">
    <source>
        <dbReference type="ARBA" id="ARBA00050776"/>
    </source>
</evidence>
<keyword evidence="8" id="KW-0411">Iron-sulfur</keyword>
<gene>
    <name evidence="13" type="ordered locus">Francci3_3118</name>
</gene>
<evidence type="ECO:0000256" key="1">
    <source>
        <dbReference type="ARBA" id="ARBA00001933"/>
    </source>
</evidence>
<evidence type="ECO:0000256" key="5">
    <source>
        <dbReference type="ARBA" id="ARBA00022723"/>
    </source>
</evidence>
<dbReference type="InterPro" id="IPR015421">
    <property type="entry name" value="PyrdxlP-dep_Trfase_major"/>
</dbReference>
<evidence type="ECO:0000256" key="7">
    <source>
        <dbReference type="ARBA" id="ARBA00023004"/>
    </source>
</evidence>
<evidence type="ECO:0000256" key="11">
    <source>
        <dbReference type="SAM" id="MobiDB-lite"/>
    </source>
</evidence>
<evidence type="ECO:0000313" key="14">
    <source>
        <dbReference type="Proteomes" id="UP000001937"/>
    </source>
</evidence>
<comment type="cofactor">
    <cofactor evidence="1 10">
        <name>pyridoxal 5'-phosphate</name>
        <dbReference type="ChEBI" id="CHEBI:597326"/>
    </cofactor>
</comment>
<keyword evidence="5" id="KW-0479">Metal-binding</keyword>
<evidence type="ECO:0000256" key="3">
    <source>
        <dbReference type="ARBA" id="ARBA00012239"/>
    </source>
</evidence>
<evidence type="ECO:0000256" key="4">
    <source>
        <dbReference type="ARBA" id="ARBA00022679"/>
    </source>
</evidence>
<sequence>MSPRRSNRTTCCLRHAVDGAAAAYLSSREPSRLRPPSAPVTHAPPGRSRRTVSQVPAYLDHASTTPLHPAAREALLMALQDGWADPARLYREGRRARMLLDAARETVAGVLGARPDEISFPASGSAAAHLALLGTAAARRRAGDVVMVSAVEHSSVLHAAQRHEQAGGRVVRIGVDHLGRVDPADFTPVAGTAVASLQHANHEVGTIQPVAEVAERMRAAGVPLHTDAAVTVGHIPVDLADLGVDLLTASAHKFGGPPGVGVLAVRTGTRWRSPGPVDEREGGRVAGYPNVPAVVAAAMALSARAGELAAEAPRLAGYVAELRRRLPELVNGVELLGDPDRAATVPHISAFSCLYVEGEALLTELDRTGIAVSSGSSCTSDTLIPSHVLVAMGALTHGNLRISFGRESTQADLDALLTALPAAVRAVRDRLGAAGL</sequence>
<dbReference type="PANTHER" id="PTHR11601:SF34">
    <property type="entry name" value="CYSTEINE DESULFURASE"/>
    <property type="match status" value="1"/>
</dbReference>
<evidence type="ECO:0000256" key="10">
    <source>
        <dbReference type="RuleBase" id="RU004504"/>
    </source>
</evidence>
<dbReference type="eggNOG" id="COG1104">
    <property type="taxonomic scope" value="Bacteria"/>
</dbReference>
<keyword evidence="7" id="KW-0408">Iron</keyword>
<dbReference type="Pfam" id="PF00266">
    <property type="entry name" value="Aminotran_5"/>
    <property type="match status" value="1"/>
</dbReference>
<keyword evidence="13" id="KW-0032">Aminotransferase</keyword>
<feature type="domain" description="Aminotransferase class V" evidence="12">
    <location>
        <begin position="58"/>
        <end position="416"/>
    </location>
</feature>
<keyword evidence="6" id="KW-0663">Pyridoxal phosphate</keyword>
<keyword evidence="14" id="KW-1185">Reference proteome</keyword>
<dbReference type="InterPro" id="IPR020578">
    <property type="entry name" value="Aminotrans_V_PyrdxlP_BS"/>
</dbReference>
<evidence type="ECO:0000256" key="6">
    <source>
        <dbReference type="ARBA" id="ARBA00022898"/>
    </source>
</evidence>
<organism evidence="13 14">
    <name type="scientific">Frankia casuarinae (strain DSM 45818 / CECT 9043 / HFP020203 / CcI3)</name>
    <dbReference type="NCBI Taxonomy" id="106370"/>
    <lineage>
        <taxon>Bacteria</taxon>
        <taxon>Bacillati</taxon>
        <taxon>Actinomycetota</taxon>
        <taxon>Actinomycetes</taxon>
        <taxon>Frankiales</taxon>
        <taxon>Frankiaceae</taxon>
        <taxon>Frankia</taxon>
    </lineage>
</organism>
<dbReference type="Proteomes" id="UP000001937">
    <property type="component" value="Chromosome"/>
</dbReference>
<dbReference type="STRING" id="106370.Francci3_3118"/>
<evidence type="ECO:0000313" key="13">
    <source>
        <dbReference type="EMBL" id="ABD12475.1"/>
    </source>
</evidence>
<evidence type="ECO:0000256" key="2">
    <source>
        <dbReference type="ARBA" id="ARBA00006490"/>
    </source>
</evidence>